<dbReference type="PANTHER" id="PTHR10381:SF11">
    <property type="entry name" value="ATP-DEPENDENT CLP PROTEASE PROTEOLYTIC SUBUNIT, MITOCHONDRIAL"/>
    <property type="match status" value="1"/>
</dbReference>
<dbReference type="EMBL" id="JACRWG010000073">
    <property type="protein sequence ID" value="MBC6010894.1"/>
    <property type="molecule type" value="Genomic_DNA"/>
</dbReference>
<dbReference type="Pfam" id="PF00574">
    <property type="entry name" value="CLP_protease"/>
    <property type="match status" value="1"/>
</dbReference>
<protein>
    <recommendedName>
        <fullName evidence="6">ATP-dependent Clp protease proteolytic subunit</fullName>
    </recommendedName>
</protein>
<comment type="similarity">
    <text evidence="1 6">Belongs to the peptidase S14 family.</text>
</comment>
<evidence type="ECO:0000256" key="5">
    <source>
        <dbReference type="PROSITE-ProRule" id="PRU10085"/>
    </source>
</evidence>
<evidence type="ECO:0000313" key="7">
    <source>
        <dbReference type="EMBL" id="MBC6010894.1"/>
    </source>
</evidence>
<dbReference type="PROSITE" id="PS00381">
    <property type="entry name" value="CLP_PROTEASE_SER"/>
    <property type="match status" value="1"/>
</dbReference>
<reference evidence="7 8" key="1">
    <citation type="submission" date="2020-08" db="EMBL/GenBank/DDBJ databases">
        <authorList>
            <person name="Liu C."/>
            <person name="Sun Q."/>
        </authorList>
    </citation>
    <scope>NUCLEOTIDE SEQUENCE [LARGE SCALE GENOMIC DNA]</scope>
    <source>
        <strain evidence="7 8">NSJ-22</strain>
    </source>
</reference>
<dbReference type="InterPro" id="IPR001907">
    <property type="entry name" value="ClpP"/>
</dbReference>
<dbReference type="InterPro" id="IPR018215">
    <property type="entry name" value="ClpP_Ser_AS"/>
</dbReference>
<dbReference type="Proteomes" id="UP000603474">
    <property type="component" value="Unassembled WGS sequence"/>
</dbReference>
<evidence type="ECO:0000256" key="1">
    <source>
        <dbReference type="ARBA" id="ARBA00007039"/>
    </source>
</evidence>
<dbReference type="SUPFAM" id="SSF52096">
    <property type="entry name" value="ClpP/crotonase"/>
    <property type="match status" value="1"/>
</dbReference>
<keyword evidence="4" id="KW-0720">Serine protease</keyword>
<evidence type="ECO:0000256" key="6">
    <source>
        <dbReference type="RuleBase" id="RU003567"/>
    </source>
</evidence>
<evidence type="ECO:0000256" key="3">
    <source>
        <dbReference type="ARBA" id="ARBA00022801"/>
    </source>
</evidence>
<dbReference type="PANTHER" id="PTHR10381">
    <property type="entry name" value="ATP-DEPENDENT CLP PROTEASE PROTEOLYTIC SUBUNIT"/>
    <property type="match status" value="1"/>
</dbReference>
<dbReference type="InterPro" id="IPR029045">
    <property type="entry name" value="ClpP/crotonase-like_dom_sf"/>
</dbReference>
<dbReference type="CDD" id="cd07017">
    <property type="entry name" value="S14_ClpP_2"/>
    <property type="match status" value="1"/>
</dbReference>
<dbReference type="RefSeq" id="WP_187012973.1">
    <property type="nucleotide sequence ID" value="NZ_JACRWG010000073.1"/>
</dbReference>
<sequence length="192" mass="20909">MKSPTTRITTSTGYMASDCVSEEFSRRVIYITEEITDSLAAEICCQINHLAAVSDEDITLWIMSPGGSVTAGFAILDTMNSVECDIKTIVMGQAASMAAVIASSGTKGKRYIGQNAGMMIHQALADFSGQTTDILRRAQHIEEINNNLYTILAHNCGASIETIAKDCDRDYHMDAKKAIDYGLVDHIYQSLI</sequence>
<comment type="catalytic activity">
    <reaction evidence="5">
        <text>Hydrolysis of proteins to small peptides in the presence of ATP and magnesium. alpha-casein is the usual test substrate. In the absence of ATP, only oligopeptides shorter than five residues are hydrolyzed (such as succinyl-Leu-Tyr-|-NHMec, and Leu-Tyr-Leu-|-Tyr-Trp, in which cleavage of the -Tyr-|-Leu- and -Tyr-|-Trp bonds also occurs).</text>
        <dbReference type="EC" id="3.4.21.92"/>
    </reaction>
</comment>
<dbReference type="InterPro" id="IPR023562">
    <property type="entry name" value="ClpP/TepA"/>
</dbReference>
<keyword evidence="3" id="KW-0378">Hydrolase</keyword>
<dbReference type="Gene3D" id="3.90.226.10">
    <property type="entry name" value="2-enoyl-CoA Hydratase, Chain A, domain 1"/>
    <property type="match status" value="1"/>
</dbReference>
<gene>
    <name evidence="7" type="ORF">H8909_11770</name>
</gene>
<evidence type="ECO:0000256" key="2">
    <source>
        <dbReference type="ARBA" id="ARBA00022670"/>
    </source>
</evidence>
<dbReference type="PRINTS" id="PR00127">
    <property type="entry name" value="CLPPROTEASEP"/>
</dbReference>
<dbReference type="GO" id="GO:0006508">
    <property type="term" value="P:proteolysis"/>
    <property type="evidence" value="ECO:0007669"/>
    <property type="project" value="UniProtKB-KW"/>
</dbReference>
<evidence type="ECO:0000313" key="8">
    <source>
        <dbReference type="Proteomes" id="UP000603474"/>
    </source>
</evidence>
<accession>A0ABR7KDT9</accession>
<name>A0ABR7KDT9_9FIRM</name>
<proteinExistence type="inferred from homology"/>
<keyword evidence="2 7" id="KW-0645">Protease</keyword>
<comment type="caution">
    <text evidence="7">The sequence shown here is derived from an EMBL/GenBank/DDBJ whole genome shotgun (WGS) entry which is preliminary data.</text>
</comment>
<organism evidence="7 8">
    <name type="scientific">Catenibacterium faecis</name>
    <dbReference type="NCBI Taxonomy" id="2764323"/>
    <lineage>
        <taxon>Bacteria</taxon>
        <taxon>Bacillati</taxon>
        <taxon>Bacillota</taxon>
        <taxon>Erysipelotrichia</taxon>
        <taxon>Erysipelotrichales</taxon>
        <taxon>Coprobacillaceae</taxon>
        <taxon>Catenibacterium</taxon>
    </lineage>
</organism>
<dbReference type="GO" id="GO:0008233">
    <property type="term" value="F:peptidase activity"/>
    <property type="evidence" value="ECO:0007669"/>
    <property type="project" value="UniProtKB-KW"/>
</dbReference>
<feature type="active site" evidence="5">
    <location>
        <position position="96"/>
    </location>
</feature>
<evidence type="ECO:0000256" key="4">
    <source>
        <dbReference type="ARBA" id="ARBA00022825"/>
    </source>
</evidence>
<keyword evidence="8" id="KW-1185">Reference proteome</keyword>